<feature type="transmembrane region" description="Helical" evidence="1">
    <location>
        <begin position="63"/>
        <end position="82"/>
    </location>
</feature>
<reference evidence="2 3" key="1">
    <citation type="submission" date="2017-02" db="EMBL/GenBank/DDBJ databases">
        <authorList>
            <person name="Peterson S.W."/>
        </authorList>
    </citation>
    <scope>NUCLEOTIDE SEQUENCE [LARGE SCALE GENOMIC DNA]</scope>
    <source>
        <strain evidence="2 3">S285</strain>
    </source>
</reference>
<feature type="transmembrane region" description="Helical" evidence="1">
    <location>
        <begin position="94"/>
        <end position="113"/>
    </location>
</feature>
<gene>
    <name evidence="2" type="ORF">B1812_20800</name>
</gene>
<keyword evidence="1" id="KW-1133">Transmembrane helix</keyword>
<sequence>MVALAAVVSLIVGWLQSDEEYLTPKSGLGYWLGIVGGSMMLLLLVYSYRKRHPMSRLPGSTPIWFRVHMFLGIFGPVLVIYHANFRLGALNSNVAFFAMLIVALSGVIGRYIYGKIHMGVHGRKAEAREIREDLEEMRKAFDVDLVELGSSDRFFQRLDAFNDETLAARPSGAHDGLLCAMRATARSLALKNEMRSSVRDLVRITAEKEHWSLHEQQQRAAILERRLSTYITATLKALELSFYERLFAAWHVLHLPLFFVLVVTALLHVWAVHRY</sequence>
<feature type="transmembrane region" description="Helical" evidence="1">
    <location>
        <begin position="27"/>
        <end position="48"/>
    </location>
</feature>
<dbReference type="Proteomes" id="UP000193978">
    <property type="component" value="Chromosome"/>
</dbReference>
<organism evidence="2 3">
    <name type="scientific">Methylocystis bryophila</name>
    <dbReference type="NCBI Taxonomy" id="655015"/>
    <lineage>
        <taxon>Bacteria</taxon>
        <taxon>Pseudomonadati</taxon>
        <taxon>Pseudomonadota</taxon>
        <taxon>Alphaproteobacteria</taxon>
        <taxon>Hyphomicrobiales</taxon>
        <taxon>Methylocystaceae</taxon>
        <taxon>Methylocystis</taxon>
    </lineage>
</organism>
<name>A0A1W6N264_9HYPH</name>
<proteinExistence type="predicted"/>
<protein>
    <recommendedName>
        <fullName evidence="4">Pyridine nucleotide-disulfide oxidoreductase</fullName>
    </recommendedName>
</protein>
<keyword evidence="1" id="KW-0812">Transmembrane</keyword>
<dbReference type="KEGG" id="mbry:B1812_20800"/>
<evidence type="ECO:0000313" key="3">
    <source>
        <dbReference type="Proteomes" id="UP000193978"/>
    </source>
</evidence>
<accession>A0A1W6N264</accession>
<dbReference type="AlphaFoldDB" id="A0A1W6N264"/>
<dbReference type="STRING" id="655015.B1812_20800"/>
<keyword evidence="3" id="KW-1185">Reference proteome</keyword>
<dbReference type="OrthoDB" id="6401090at2"/>
<evidence type="ECO:0000256" key="1">
    <source>
        <dbReference type="SAM" id="Phobius"/>
    </source>
</evidence>
<evidence type="ECO:0000313" key="2">
    <source>
        <dbReference type="EMBL" id="ARN83856.1"/>
    </source>
</evidence>
<feature type="transmembrane region" description="Helical" evidence="1">
    <location>
        <begin position="246"/>
        <end position="271"/>
    </location>
</feature>
<evidence type="ECO:0008006" key="4">
    <source>
        <dbReference type="Google" id="ProtNLM"/>
    </source>
</evidence>
<dbReference type="EMBL" id="CP019948">
    <property type="protein sequence ID" value="ARN83856.1"/>
    <property type="molecule type" value="Genomic_DNA"/>
</dbReference>
<keyword evidence="1" id="KW-0472">Membrane</keyword>